<evidence type="ECO:0000256" key="1">
    <source>
        <dbReference type="SAM" id="MobiDB-lite"/>
    </source>
</evidence>
<proteinExistence type="predicted"/>
<evidence type="ECO:0000313" key="3">
    <source>
        <dbReference type="Proteomes" id="UP001597419"/>
    </source>
</evidence>
<organism evidence="2 3">
    <name type="scientific">Amycolatopsis samaneae</name>
    <dbReference type="NCBI Taxonomy" id="664691"/>
    <lineage>
        <taxon>Bacteria</taxon>
        <taxon>Bacillati</taxon>
        <taxon>Actinomycetota</taxon>
        <taxon>Actinomycetes</taxon>
        <taxon>Pseudonocardiales</taxon>
        <taxon>Pseudonocardiaceae</taxon>
        <taxon>Amycolatopsis</taxon>
    </lineage>
</organism>
<comment type="caution">
    <text evidence="2">The sequence shown here is derived from an EMBL/GenBank/DDBJ whole genome shotgun (WGS) entry which is preliminary data.</text>
</comment>
<gene>
    <name evidence="2" type="ORF">ACFSYJ_21140</name>
</gene>
<dbReference type="RefSeq" id="WP_345405641.1">
    <property type="nucleotide sequence ID" value="NZ_BAABHG010000018.1"/>
</dbReference>
<reference evidence="3" key="1">
    <citation type="journal article" date="2019" name="Int. J. Syst. Evol. Microbiol.">
        <title>The Global Catalogue of Microorganisms (GCM) 10K type strain sequencing project: providing services to taxonomists for standard genome sequencing and annotation.</title>
        <authorList>
            <consortium name="The Broad Institute Genomics Platform"/>
            <consortium name="The Broad Institute Genome Sequencing Center for Infectious Disease"/>
            <person name="Wu L."/>
            <person name="Ma J."/>
        </authorList>
    </citation>
    <scope>NUCLEOTIDE SEQUENCE [LARGE SCALE GENOMIC DNA]</scope>
    <source>
        <strain evidence="3">CGMCC 4.7643</strain>
    </source>
</reference>
<feature type="region of interest" description="Disordered" evidence="1">
    <location>
        <begin position="128"/>
        <end position="150"/>
    </location>
</feature>
<evidence type="ECO:0000313" key="2">
    <source>
        <dbReference type="EMBL" id="MFD2461125.1"/>
    </source>
</evidence>
<dbReference type="Proteomes" id="UP001597419">
    <property type="component" value="Unassembled WGS sequence"/>
</dbReference>
<protein>
    <submittedName>
        <fullName evidence="2">Uncharacterized protein</fullName>
    </submittedName>
</protein>
<name>A0ABW5GJU7_9PSEU</name>
<sequence length="150" mass="16947">MAFRTPMFFTYYAQTYRVDSTPDGGLMGTILNLNTGLFEENNAHIRECIWATDSADISQVSEKRFVQETEFARRDFLSGDGPIFALYETINGLYAQARTEGRSLRPEERALVQTLSERTFALWEAEAARRAEGEPPSFEVTSLASPEDDT</sequence>
<keyword evidence="3" id="KW-1185">Reference proteome</keyword>
<accession>A0ABW5GJU7</accession>
<dbReference type="EMBL" id="JBHUKU010000011">
    <property type="protein sequence ID" value="MFD2461125.1"/>
    <property type="molecule type" value="Genomic_DNA"/>
</dbReference>